<evidence type="ECO:0000313" key="1">
    <source>
        <dbReference type="EMBL" id="AJC72757.1"/>
    </source>
</evidence>
<dbReference type="EMBL" id="CP007140">
    <property type="protein sequence ID" value="AJC72757.1"/>
    <property type="molecule type" value="Genomic_DNA"/>
</dbReference>
<proteinExistence type="predicted"/>
<dbReference type="KEGG" id="tgy:X802_06930"/>
<dbReference type="STRING" id="1432656.X802_06930"/>
<dbReference type="AlphaFoldDB" id="A0A0X1KNC3"/>
<evidence type="ECO:0000313" key="2">
    <source>
        <dbReference type="Proteomes" id="UP000062043"/>
    </source>
</evidence>
<sequence length="48" mass="5241">MGVFKPEWGLLKVLKMWGVSVPPESPPMKTGGGKASRIDAYEPYANYG</sequence>
<dbReference type="PATRIC" id="fig|1432656.3.peg.1347"/>
<protein>
    <submittedName>
        <fullName evidence="1">Uncharacterized protein</fullName>
    </submittedName>
</protein>
<dbReference type="Proteomes" id="UP000062043">
    <property type="component" value="Chromosome"/>
</dbReference>
<accession>A0A0X1KNC3</accession>
<keyword evidence="2" id="KW-1185">Reference proteome</keyword>
<name>A0A0X1KNC3_9EURY</name>
<gene>
    <name evidence="1" type="ORF">X802_06930</name>
</gene>
<reference evidence="1 2" key="1">
    <citation type="submission" date="2014-01" db="EMBL/GenBank/DDBJ databases">
        <title>Genome sequencing of Thermococcus guaymasensis.</title>
        <authorList>
            <person name="Zhang X."/>
            <person name="Alvare G."/>
            <person name="Fristensky B."/>
            <person name="Chen L."/>
            <person name="Suen T."/>
            <person name="Chen Q."/>
            <person name="Ma K."/>
        </authorList>
    </citation>
    <scope>NUCLEOTIDE SEQUENCE [LARGE SCALE GENOMIC DNA]</scope>
    <source>
        <strain evidence="1 2">DSM 11113</strain>
    </source>
</reference>
<organism evidence="1 2">
    <name type="scientific">Thermococcus guaymasensis DSM 11113</name>
    <dbReference type="NCBI Taxonomy" id="1432656"/>
    <lineage>
        <taxon>Archaea</taxon>
        <taxon>Methanobacteriati</taxon>
        <taxon>Methanobacteriota</taxon>
        <taxon>Thermococci</taxon>
        <taxon>Thermococcales</taxon>
        <taxon>Thermococcaceae</taxon>
        <taxon>Thermococcus</taxon>
    </lineage>
</organism>